<organism evidence="3 4">
    <name type="scientific">Caenorhabditis tropicalis</name>
    <dbReference type="NCBI Taxonomy" id="1561998"/>
    <lineage>
        <taxon>Eukaryota</taxon>
        <taxon>Metazoa</taxon>
        <taxon>Ecdysozoa</taxon>
        <taxon>Nematoda</taxon>
        <taxon>Chromadorea</taxon>
        <taxon>Rhabditida</taxon>
        <taxon>Rhabditina</taxon>
        <taxon>Rhabditomorpha</taxon>
        <taxon>Rhabditoidea</taxon>
        <taxon>Rhabditidae</taxon>
        <taxon>Peloderinae</taxon>
        <taxon>Caenorhabditis</taxon>
    </lineage>
</organism>
<feature type="signal peptide" evidence="2">
    <location>
        <begin position="1"/>
        <end position="19"/>
    </location>
</feature>
<reference evidence="4" key="1">
    <citation type="submission" date="2016-11" db="UniProtKB">
        <authorList>
            <consortium name="WormBaseParasite"/>
        </authorList>
    </citation>
    <scope>IDENTIFICATION</scope>
</reference>
<dbReference type="PANTHER" id="PTHR34005:SF2">
    <property type="entry name" value="DUF4817 DOMAIN-CONTAINING PROTEIN-RELATED"/>
    <property type="match status" value="1"/>
</dbReference>
<feature type="chain" id="PRO_5009309173" evidence="2">
    <location>
        <begin position="20"/>
        <end position="323"/>
    </location>
</feature>
<name>A0A1I7UP00_9PELO</name>
<protein>
    <submittedName>
        <fullName evidence="4">Peptidase S1 domain-containing protein</fullName>
    </submittedName>
</protein>
<dbReference type="AlphaFoldDB" id="A0A1I7UP00"/>
<accession>A0A1I7UP00</accession>
<dbReference type="InterPro" id="IPR005514">
    <property type="entry name" value="DUF316"/>
</dbReference>
<dbReference type="Proteomes" id="UP000095282">
    <property type="component" value="Unplaced"/>
</dbReference>
<feature type="compositionally biased region" description="Basic and acidic residues" evidence="1">
    <location>
        <begin position="277"/>
        <end position="295"/>
    </location>
</feature>
<proteinExistence type="predicted"/>
<dbReference type="eggNOG" id="ENOG502RT7F">
    <property type="taxonomic scope" value="Eukaryota"/>
</dbReference>
<dbReference type="WBParaSite" id="Csp11.Scaffold630.g17893.t1">
    <property type="protein sequence ID" value="Csp11.Scaffold630.g17893.t1"/>
    <property type="gene ID" value="Csp11.Scaffold630.g17893"/>
</dbReference>
<keyword evidence="3" id="KW-1185">Reference proteome</keyword>
<feature type="region of interest" description="Disordered" evidence="1">
    <location>
        <begin position="277"/>
        <end position="303"/>
    </location>
</feature>
<dbReference type="PANTHER" id="PTHR34005">
    <property type="entry name" value="PROTEIN CBG15054-RELATED"/>
    <property type="match status" value="1"/>
</dbReference>
<dbReference type="Pfam" id="PF03761">
    <property type="entry name" value="DUF316"/>
    <property type="match status" value="1"/>
</dbReference>
<evidence type="ECO:0000256" key="2">
    <source>
        <dbReference type="SAM" id="SignalP"/>
    </source>
</evidence>
<evidence type="ECO:0000313" key="3">
    <source>
        <dbReference type="Proteomes" id="UP000095282"/>
    </source>
</evidence>
<sequence>MIRIIFLLFAGILVYGKLSEEENQKREDTCGVKKDQYIWTFTNDKGQGLTAAIPISQKHFLTFARPVLSKELKWVHDQSDFDRKCENENTVVEMPPDMLSHIKLAPLGSLKDPNYKCPKPVKAYFINICSNHINDSLKWSYAPMIIEVENSLKMDFPCLIDDKLHGGDTVYTYRLHDSATVTEHTVKMTGVFTFSFCTTMFGKGKVTDVGGPAVQLFGDTWTLIGIFDSYSVDSSKTQRNFVSVEQFQLQLCDLAGICETDVSPAVVERRNANLVKKESKTNGKSAKTGEKSEKDETGEEAENGAKSMGVKIVLMIVFAYLWK</sequence>
<evidence type="ECO:0000313" key="4">
    <source>
        <dbReference type="WBParaSite" id="Csp11.Scaffold630.g17893.t1"/>
    </source>
</evidence>
<keyword evidence="2" id="KW-0732">Signal</keyword>
<dbReference type="STRING" id="1561998.A0A1I7UP00"/>
<evidence type="ECO:0000256" key="1">
    <source>
        <dbReference type="SAM" id="MobiDB-lite"/>
    </source>
</evidence>